<keyword evidence="2 4" id="KW-0456">Lyase</keyword>
<dbReference type="InterPro" id="IPR020625">
    <property type="entry name" value="Schiff_base-form_aldolases_AS"/>
</dbReference>
<keyword evidence="6" id="KW-1185">Reference proteome</keyword>
<evidence type="ECO:0000313" key="5">
    <source>
        <dbReference type="EMBL" id="MFC0526099.1"/>
    </source>
</evidence>
<dbReference type="PIRSF" id="PIRSF001365">
    <property type="entry name" value="DHDPS"/>
    <property type="match status" value="1"/>
</dbReference>
<dbReference type="Gene3D" id="3.20.20.70">
    <property type="entry name" value="Aldolase class I"/>
    <property type="match status" value="1"/>
</dbReference>
<dbReference type="PRINTS" id="PR00146">
    <property type="entry name" value="DHPICSNTHASE"/>
</dbReference>
<dbReference type="PROSITE" id="PS00666">
    <property type="entry name" value="DHDPS_2"/>
    <property type="match status" value="1"/>
</dbReference>
<gene>
    <name evidence="5" type="ORF">ACFFIA_00265</name>
</gene>
<dbReference type="EMBL" id="JBHLUH010000002">
    <property type="protein sequence ID" value="MFC0526099.1"/>
    <property type="molecule type" value="Genomic_DNA"/>
</dbReference>
<evidence type="ECO:0000256" key="2">
    <source>
        <dbReference type="ARBA" id="ARBA00023239"/>
    </source>
</evidence>
<dbReference type="Pfam" id="PF00701">
    <property type="entry name" value="DHDPS"/>
    <property type="match status" value="1"/>
</dbReference>
<dbReference type="InterPro" id="IPR002220">
    <property type="entry name" value="DapA-like"/>
</dbReference>
<organism evidence="5 6">
    <name type="scientific">Phytohabitans kaempferiae</name>
    <dbReference type="NCBI Taxonomy" id="1620943"/>
    <lineage>
        <taxon>Bacteria</taxon>
        <taxon>Bacillati</taxon>
        <taxon>Actinomycetota</taxon>
        <taxon>Actinomycetes</taxon>
        <taxon>Micromonosporales</taxon>
        <taxon>Micromonosporaceae</taxon>
    </lineage>
</organism>
<dbReference type="PANTHER" id="PTHR12128">
    <property type="entry name" value="DIHYDRODIPICOLINATE SYNTHASE"/>
    <property type="match status" value="1"/>
</dbReference>
<dbReference type="SUPFAM" id="SSF51569">
    <property type="entry name" value="Aldolase"/>
    <property type="match status" value="1"/>
</dbReference>
<accession>A0ABV6LUT4</accession>
<comment type="caution">
    <text evidence="5">The sequence shown here is derived from an EMBL/GenBank/DDBJ whole genome shotgun (WGS) entry which is preliminary data.</text>
</comment>
<protein>
    <submittedName>
        <fullName evidence="5">Dihydrodipicolinate synthase family protein</fullName>
    </submittedName>
</protein>
<dbReference type="PANTHER" id="PTHR12128:SF66">
    <property type="entry name" value="4-HYDROXY-2-OXOGLUTARATE ALDOLASE, MITOCHONDRIAL"/>
    <property type="match status" value="1"/>
</dbReference>
<proteinExistence type="inferred from homology"/>
<evidence type="ECO:0000256" key="4">
    <source>
        <dbReference type="PIRNR" id="PIRNR001365"/>
    </source>
</evidence>
<evidence type="ECO:0000256" key="3">
    <source>
        <dbReference type="ARBA" id="ARBA00023270"/>
    </source>
</evidence>
<dbReference type="CDD" id="cd00408">
    <property type="entry name" value="DHDPS-like"/>
    <property type="match status" value="1"/>
</dbReference>
<dbReference type="SMART" id="SM01130">
    <property type="entry name" value="DHDPS"/>
    <property type="match status" value="1"/>
</dbReference>
<sequence>MLHLHGVIPPVITPLTPEDEVDVEAIHRLTDHLVDAGVTGLFVLGSSGEGPALTPAQREETVRAFVKAARGRVPVLAGIGEPSVRRAVEALEVAAAAGAAAVVATAPYYFLHDDRHVADHLVHIAGATDLPVVLYNIPPATHSVITPSILTTVVRQAPNVVAIKDSSGDWDAFQGMLEAARQLGVAVLQGAEALIGRSMLAGAAGAVPGIANLTPAVACALVRAGKDGAAETVDALQAALDRACEVYRPGYWLAGLKAAVAQRGLCTPHPARGLPRLDPAAAALVATAAVAAIADEERHV</sequence>
<comment type="similarity">
    <text evidence="1 4">Belongs to the DapA family.</text>
</comment>
<name>A0ABV6LUT4_9ACTN</name>
<evidence type="ECO:0000313" key="6">
    <source>
        <dbReference type="Proteomes" id="UP001589867"/>
    </source>
</evidence>
<dbReference type="InterPro" id="IPR013785">
    <property type="entry name" value="Aldolase_TIM"/>
</dbReference>
<reference evidence="5 6" key="1">
    <citation type="submission" date="2024-09" db="EMBL/GenBank/DDBJ databases">
        <authorList>
            <person name="Sun Q."/>
            <person name="Mori K."/>
        </authorList>
    </citation>
    <scope>NUCLEOTIDE SEQUENCE [LARGE SCALE GENOMIC DNA]</scope>
    <source>
        <strain evidence="5 6">TBRC 3947</strain>
    </source>
</reference>
<dbReference type="Proteomes" id="UP001589867">
    <property type="component" value="Unassembled WGS sequence"/>
</dbReference>
<keyword evidence="3" id="KW-0704">Schiff base</keyword>
<evidence type="ECO:0000256" key="1">
    <source>
        <dbReference type="ARBA" id="ARBA00007592"/>
    </source>
</evidence>
<dbReference type="RefSeq" id="WP_377243422.1">
    <property type="nucleotide sequence ID" value="NZ_JBHLUH010000002.1"/>
</dbReference>